<dbReference type="GeneID" id="92207607"/>
<comment type="similarity">
    <text evidence="2">Belongs to the INSIG family.</text>
</comment>
<dbReference type="InterPro" id="IPR025929">
    <property type="entry name" value="INSIG_fam"/>
</dbReference>
<evidence type="ECO:0000256" key="2">
    <source>
        <dbReference type="ARBA" id="ARBA00007475"/>
    </source>
</evidence>
<evidence type="ECO:0000313" key="10">
    <source>
        <dbReference type="Proteomes" id="UP001497383"/>
    </source>
</evidence>
<evidence type="ECO:0000256" key="6">
    <source>
        <dbReference type="ARBA" id="ARBA00023136"/>
    </source>
</evidence>
<protein>
    <submittedName>
        <fullName evidence="9">Uncharacterized protein</fullName>
    </submittedName>
</protein>
<keyword evidence="5 8" id="KW-1133">Transmembrane helix</keyword>
<feature type="transmembrane region" description="Helical" evidence="8">
    <location>
        <begin position="273"/>
        <end position="295"/>
    </location>
</feature>
<keyword evidence="6 8" id="KW-0472">Membrane</keyword>
<evidence type="ECO:0000256" key="1">
    <source>
        <dbReference type="ARBA" id="ARBA00004477"/>
    </source>
</evidence>
<evidence type="ECO:0000256" key="3">
    <source>
        <dbReference type="ARBA" id="ARBA00022692"/>
    </source>
</evidence>
<dbReference type="Pfam" id="PF07281">
    <property type="entry name" value="INSIG"/>
    <property type="match status" value="1"/>
</dbReference>
<proteinExistence type="inferred from homology"/>
<organism evidence="9 10">
    <name type="scientific">Lodderomyces beijingensis</name>
    <dbReference type="NCBI Taxonomy" id="1775926"/>
    <lineage>
        <taxon>Eukaryota</taxon>
        <taxon>Fungi</taxon>
        <taxon>Dikarya</taxon>
        <taxon>Ascomycota</taxon>
        <taxon>Saccharomycotina</taxon>
        <taxon>Pichiomycetes</taxon>
        <taxon>Debaryomycetaceae</taxon>
        <taxon>Candida/Lodderomyces clade</taxon>
        <taxon>Lodderomyces</taxon>
    </lineage>
</organism>
<evidence type="ECO:0000256" key="8">
    <source>
        <dbReference type="SAM" id="Phobius"/>
    </source>
</evidence>
<keyword evidence="4" id="KW-0256">Endoplasmic reticulum</keyword>
<dbReference type="PANTHER" id="PTHR15301:SF3">
    <property type="entry name" value="PROTEIN NSG1-RELATED"/>
    <property type="match status" value="1"/>
</dbReference>
<name>A0ABP0ZJ74_9ASCO</name>
<keyword evidence="10" id="KW-1185">Reference proteome</keyword>
<feature type="transmembrane region" description="Helical" evidence="8">
    <location>
        <begin position="244"/>
        <end position="261"/>
    </location>
</feature>
<dbReference type="PANTHER" id="PTHR15301">
    <property type="entry name" value="INSULIN-INDUCED GENE 1"/>
    <property type="match status" value="1"/>
</dbReference>
<keyword evidence="3 8" id="KW-0812">Transmembrane</keyword>
<dbReference type="EMBL" id="OZ022407">
    <property type="protein sequence ID" value="CAK9438088.1"/>
    <property type="molecule type" value="Genomic_DNA"/>
</dbReference>
<comment type="subcellular location">
    <subcellularLocation>
        <location evidence="1">Endoplasmic reticulum membrane</location>
        <topology evidence="1">Multi-pass membrane protein</topology>
    </subcellularLocation>
</comment>
<feature type="transmembrane region" description="Helical" evidence="8">
    <location>
        <begin position="220"/>
        <end position="238"/>
    </location>
</feature>
<dbReference type="Proteomes" id="UP001497383">
    <property type="component" value="Chromosome 3"/>
</dbReference>
<evidence type="ECO:0000256" key="7">
    <source>
        <dbReference type="SAM" id="MobiDB-lite"/>
    </source>
</evidence>
<evidence type="ECO:0000256" key="4">
    <source>
        <dbReference type="ARBA" id="ARBA00022824"/>
    </source>
</evidence>
<dbReference type="RefSeq" id="XP_066829349.1">
    <property type="nucleotide sequence ID" value="XM_066972408.1"/>
</dbReference>
<evidence type="ECO:0000313" key="9">
    <source>
        <dbReference type="EMBL" id="CAK9438088.1"/>
    </source>
</evidence>
<gene>
    <name evidence="9" type="ORF">LODBEIA_P24110</name>
</gene>
<evidence type="ECO:0000256" key="5">
    <source>
        <dbReference type="ARBA" id="ARBA00022989"/>
    </source>
</evidence>
<sequence length="308" mass="34551">MEKTDSLTNLTKPELYGFYQNDSFINYDKDLNDSTSELELKVKKSPDSRYLNGDANGSTVPSKHQHSLHHPHATGFPFIVKLVILSSSAFLYNEIIRHINYNHFSENQLVNFPLSITHVFLYSIVSKFKLGTYISDIDEHDLGKLFDKIFALTLQGLLMASVHPILDKVLPSIFTKRLLSSNPASANRNGTTNFLNDLIRTCVTFLGISYAIRKIEWTSFLQVSIIWSLINPGLWLLLDGTISGFLSSLLVTAGCCVSIYLQNARFILSYSKTTNDIIALWLWTGSFFFCGIIIFGKLGRGLFGNGGN</sequence>
<accession>A0ABP0ZJ74</accession>
<feature type="region of interest" description="Disordered" evidence="7">
    <location>
        <begin position="47"/>
        <end position="68"/>
    </location>
</feature>
<reference evidence="9 10" key="1">
    <citation type="submission" date="2024-03" db="EMBL/GenBank/DDBJ databases">
        <authorList>
            <person name="Brejova B."/>
        </authorList>
    </citation>
    <scope>NUCLEOTIDE SEQUENCE [LARGE SCALE GENOMIC DNA]</scope>
    <source>
        <strain evidence="9 10">CBS 14171</strain>
    </source>
</reference>